<protein>
    <recommendedName>
        <fullName evidence="1">Peptidyl-prolyl cis-trans isomerase</fullName>
        <shortName evidence="1">PPIase</shortName>
        <ecNumber evidence="1">5.2.1.8</ecNumber>
    </recommendedName>
</protein>
<reference evidence="3 4" key="1">
    <citation type="journal article" date="2020" name="Cell">
        <title>Large-Scale Comparative Analyses of Tick Genomes Elucidate Their Genetic Diversity and Vector Capacities.</title>
        <authorList>
            <consortium name="Tick Genome and Microbiome Consortium (TIGMIC)"/>
            <person name="Jia N."/>
            <person name="Wang J."/>
            <person name="Shi W."/>
            <person name="Du L."/>
            <person name="Sun Y."/>
            <person name="Zhan W."/>
            <person name="Jiang J.F."/>
            <person name="Wang Q."/>
            <person name="Zhang B."/>
            <person name="Ji P."/>
            <person name="Bell-Sakyi L."/>
            <person name="Cui X.M."/>
            <person name="Yuan T.T."/>
            <person name="Jiang B.G."/>
            <person name="Yang W.F."/>
            <person name="Lam T.T."/>
            <person name="Chang Q.C."/>
            <person name="Ding S.J."/>
            <person name="Wang X.J."/>
            <person name="Zhu J.G."/>
            <person name="Ruan X.D."/>
            <person name="Zhao L."/>
            <person name="Wei J.T."/>
            <person name="Ye R.Z."/>
            <person name="Que T.C."/>
            <person name="Du C.H."/>
            <person name="Zhou Y.H."/>
            <person name="Cheng J.X."/>
            <person name="Dai P.F."/>
            <person name="Guo W.B."/>
            <person name="Han X.H."/>
            <person name="Huang E.J."/>
            <person name="Li L.F."/>
            <person name="Wei W."/>
            <person name="Gao Y.C."/>
            <person name="Liu J.Z."/>
            <person name="Shao H.Z."/>
            <person name="Wang X."/>
            <person name="Wang C.C."/>
            <person name="Yang T.C."/>
            <person name="Huo Q.B."/>
            <person name="Li W."/>
            <person name="Chen H.Y."/>
            <person name="Chen S.E."/>
            <person name="Zhou L.G."/>
            <person name="Ni X.B."/>
            <person name="Tian J.H."/>
            <person name="Sheng Y."/>
            <person name="Liu T."/>
            <person name="Pan Y.S."/>
            <person name="Xia L.Y."/>
            <person name="Li J."/>
            <person name="Zhao F."/>
            <person name="Cao W.C."/>
        </authorList>
    </citation>
    <scope>NUCLEOTIDE SEQUENCE [LARGE SCALE GENOMIC DNA]</scope>
    <source>
        <strain evidence="3">HaeL-2018</strain>
    </source>
</reference>
<dbReference type="InterPro" id="IPR029000">
    <property type="entry name" value="Cyclophilin-like_dom_sf"/>
</dbReference>
<evidence type="ECO:0000259" key="2">
    <source>
        <dbReference type="PROSITE" id="PS50072"/>
    </source>
</evidence>
<name>A0A9J6FHG5_HAELO</name>
<gene>
    <name evidence="3" type="ORF">HPB48_002233</name>
</gene>
<evidence type="ECO:0000313" key="4">
    <source>
        <dbReference type="Proteomes" id="UP000821853"/>
    </source>
</evidence>
<feature type="domain" description="PPIase cyclophilin-type" evidence="2">
    <location>
        <begin position="1"/>
        <end position="99"/>
    </location>
</feature>
<dbReference type="PROSITE" id="PS50072">
    <property type="entry name" value="CSA_PPIASE_2"/>
    <property type="match status" value="1"/>
</dbReference>
<dbReference type="OrthoDB" id="193499at2759"/>
<evidence type="ECO:0000313" key="3">
    <source>
        <dbReference type="EMBL" id="KAH9362255.1"/>
    </source>
</evidence>
<dbReference type="EC" id="5.2.1.8" evidence="1"/>
<keyword evidence="1" id="KW-0697">Rotamase</keyword>
<dbReference type="PANTHER" id="PTHR11071">
    <property type="entry name" value="PEPTIDYL-PROLYL CIS-TRANS ISOMERASE"/>
    <property type="match status" value="1"/>
</dbReference>
<dbReference type="PANTHER" id="PTHR11071:SF561">
    <property type="entry name" value="PEPTIDYL-PROLYL CIS-TRANS ISOMERASE D-RELATED"/>
    <property type="match status" value="1"/>
</dbReference>
<dbReference type="GO" id="GO:0006457">
    <property type="term" value="P:protein folding"/>
    <property type="evidence" value="ECO:0007669"/>
    <property type="project" value="TreeGrafter"/>
</dbReference>
<comment type="similarity">
    <text evidence="1">Belongs to the cyclophilin-type PPIase family.</text>
</comment>
<dbReference type="Pfam" id="PF00160">
    <property type="entry name" value="Pro_isomerase"/>
    <property type="match status" value="1"/>
</dbReference>
<organism evidence="3 4">
    <name type="scientific">Haemaphysalis longicornis</name>
    <name type="common">Bush tick</name>
    <dbReference type="NCBI Taxonomy" id="44386"/>
    <lineage>
        <taxon>Eukaryota</taxon>
        <taxon>Metazoa</taxon>
        <taxon>Ecdysozoa</taxon>
        <taxon>Arthropoda</taxon>
        <taxon>Chelicerata</taxon>
        <taxon>Arachnida</taxon>
        <taxon>Acari</taxon>
        <taxon>Parasitiformes</taxon>
        <taxon>Ixodida</taxon>
        <taxon>Ixodoidea</taxon>
        <taxon>Ixodidae</taxon>
        <taxon>Haemaphysalinae</taxon>
        <taxon>Haemaphysalis</taxon>
    </lineage>
</organism>
<dbReference type="GO" id="GO:0005737">
    <property type="term" value="C:cytoplasm"/>
    <property type="evidence" value="ECO:0007669"/>
    <property type="project" value="TreeGrafter"/>
</dbReference>
<keyword evidence="4" id="KW-1185">Reference proteome</keyword>
<dbReference type="SUPFAM" id="SSF50891">
    <property type="entry name" value="Cyclophilin-like"/>
    <property type="match status" value="1"/>
</dbReference>
<proteinExistence type="inferred from homology"/>
<dbReference type="AlphaFoldDB" id="A0A9J6FHG5"/>
<dbReference type="VEuPathDB" id="VectorBase:HLOH_042535"/>
<accession>A0A9J6FHG5</accession>
<dbReference type="GO" id="GO:0003755">
    <property type="term" value="F:peptidyl-prolyl cis-trans isomerase activity"/>
    <property type="evidence" value="ECO:0007669"/>
    <property type="project" value="UniProtKB-UniRule"/>
</dbReference>
<dbReference type="PRINTS" id="PR00153">
    <property type="entry name" value="CSAPPISMRASE"/>
</dbReference>
<dbReference type="Proteomes" id="UP000821853">
    <property type="component" value="Chromosome 1"/>
</dbReference>
<evidence type="ECO:0000256" key="1">
    <source>
        <dbReference type="RuleBase" id="RU363019"/>
    </source>
</evidence>
<comment type="catalytic activity">
    <reaction evidence="1">
        <text>[protein]-peptidylproline (omega=180) = [protein]-peptidylproline (omega=0)</text>
        <dbReference type="Rhea" id="RHEA:16237"/>
        <dbReference type="Rhea" id="RHEA-COMP:10747"/>
        <dbReference type="Rhea" id="RHEA-COMP:10748"/>
        <dbReference type="ChEBI" id="CHEBI:83833"/>
        <dbReference type="ChEBI" id="CHEBI:83834"/>
        <dbReference type="EC" id="5.2.1.8"/>
    </reaction>
</comment>
<dbReference type="EMBL" id="JABSTR010000001">
    <property type="protein sequence ID" value="KAH9362255.1"/>
    <property type="molecule type" value="Genomic_DNA"/>
</dbReference>
<comment type="function">
    <text evidence="1">PPIases accelerate the folding of proteins. It catalyzes the cis-trans isomerization of proline imidic peptide bonds in oligopeptides.</text>
</comment>
<comment type="caution">
    <text evidence="3">The sequence shown here is derived from an EMBL/GenBank/DDBJ whole genome shotgun (WGS) entry which is preliminary data.</text>
</comment>
<dbReference type="GO" id="GO:0016018">
    <property type="term" value="F:cyclosporin A binding"/>
    <property type="evidence" value="ECO:0007669"/>
    <property type="project" value="TreeGrafter"/>
</dbReference>
<dbReference type="Gene3D" id="2.40.100.10">
    <property type="entry name" value="Cyclophilin-like"/>
    <property type="match status" value="1"/>
</dbReference>
<sequence>MVPPTTDFAIQLGSAGKSTYVYKFQGKNFLLGHRGQEILCTANVGASPNGSQFFLTKARTSWLGGKAVPFAGGVKGTKKVENFGSATSKKTVISDCGQL</sequence>
<dbReference type="InterPro" id="IPR002130">
    <property type="entry name" value="Cyclophilin-type_PPIase_dom"/>
</dbReference>
<keyword evidence="1" id="KW-0413">Isomerase</keyword>